<protein>
    <submittedName>
        <fullName evidence="2">Transglutaminase-like putative cysteine protease</fullName>
    </submittedName>
</protein>
<dbReference type="Pfam" id="PF01841">
    <property type="entry name" value="Transglut_core"/>
    <property type="match status" value="1"/>
</dbReference>
<evidence type="ECO:0000259" key="1">
    <source>
        <dbReference type="SMART" id="SM00460"/>
    </source>
</evidence>
<comment type="caution">
    <text evidence="2">The sequence shown here is derived from an EMBL/GenBank/DDBJ whole genome shotgun (WGS) entry which is preliminary data.</text>
</comment>
<accession>A0A7W7Y4W7</accession>
<dbReference type="EMBL" id="JACHID010000008">
    <property type="protein sequence ID" value="MBB5022153.1"/>
    <property type="molecule type" value="Genomic_DNA"/>
</dbReference>
<evidence type="ECO:0000313" key="2">
    <source>
        <dbReference type="EMBL" id="MBB5022153.1"/>
    </source>
</evidence>
<dbReference type="Gene3D" id="2.60.40.2250">
    <property type="match status" value="1"/>
</dbReference>
<dbReference type="GO" id="GO:0006508">
    <property type="term" value="P:proteolysis"/>
    <property type="evidence" value="ECO:0007669"/>
    <property type="project" value="UniProtKB-KW"/>
</dbReference>
<dbReference type="SUPFAM" id="SSF54001">
    <property type="entry name" value="Cysteine proteinases"/>
    <property type="match status" value="1"/>
</dbReference>
<dbReference type="Proteomes" id="UP000528322">
    <property type="component" value="Unassembled WGS sequence"/>
</dbReference>
<feature type="domain" description="Transglutaminase-like" evidence="1">
    <location>
        <begin position="162"/>
        <end position="222"/>
    </location>
</feature>
<evidence type="ECO:0000313" key="3">
    <source>
        <dbReference type="Proteomes" id="UP000528322"/>
    </source>
</evidence>
<dbReference type="PANTHER" id="PTHR33490">
    <property type="entry name" value="BLR5614 PROTEIN-RELATED"/>
    <property type="match status" value="1"/>
</dbReference>
<dbReference type="Gene3D" id="3.10.620.30">
    <property type="match status" value="1"/>
</dbReference>
<dbReference type="SMART" id="SM00460">
    <property type="entry name" value="TGc"/>
    <property type="match status" value="1"/>
</dbReference>
<dbReference type="PANTHER" id="PTHR33490:SF12">
    <property type="entry name" value="BLL5557 PROTEIN"/>
    <property type="match status" value="1"/>
</dbReference>
<dbReference type="AlphaFoldDB" id="A0A7W7Y4W7"/>
<dbReference type="InterPro" id="IPR038765">
    <property type="entry name" value="Papain-like_cys_pep_sf"/>
</dbReference>
<keyword evidence="3" id="KW-1185">Reference proteome</keyword>
<dbReference type="RefSeq" id="WP_221270451.1">
    <property type="nucleotide sequence ID" value="NZ_JACHID010000008.1"/>
</dbReference>
<name>A0A7W7Y4W7_9BACT</name>
<gene>
    <name evidence="2" type="ORF">HNR37_001481</name>
</gene>
<keyword evidence="2" id="KW-0378">Hydrolase</keyword>
<sequence>MQTVLLQSHFDLHLFASMETPLLMVLRPRTVEGQWVMQDEFQVVPDITIREYLDGYGNRCQRLVLQSGTSRIHGSALVRVDARPASNPEAGFLPVQSLPDEVIRYLLPSRYCESDRLGAKAWDIARNYPPGYPQVQSIAQWLRDNIDYRPGQSMELIGALEVLKQGYGVCRDLAHLGIALCRSLSIPARFVSGYLEGLNPMDLHAWFEVWLEGGWYAFDPVQEGLDGGRLVVGAGRDGSDVPIFTQFGPPVITEDIYFDVRRTSSEE</sequence>
<reference evidence="2 3" key="1">
    <citation type="submission" date="2020-08" db="EMBL/GenBank/DDBJ databases">
        <title>Genomic Encyclopedia of Type Strains, Phase IV (KMG-IV): sequencing the most valuable type-strain genomes for metagenomic binning, comparative biology and taxonomic classification.</title>
        <authorList>
            <person name="Goeker M."/>
        </authorList>
    </citation>
    <scope>NUCLEOTIDE SEQUENCE [LARGE SCALE GENOMIC DNA]</scope>
    <source>
        <strain evidence="2 3">DSM 22071</strain>
    </source>
</reference>
<dbReference type="GO" id="GO:0008233">
    <property type="term" value="F:peptidase activity"/>
    <property type="evidence" value="ECO:0007669"/>
    <property type="project" value="UniProtKB-KW"/>
</dbReference>
<keyword evidence="2" id="KW-0645">Protease</keyword>
<proteinExistence type="predicted"/>
<dbReference type="InterPro" id="IPR002931">
    <property type="entry name" value="Transglutaminase-like"/>
</dbReference>
<organism evidence="2 3">
    <name type="scientific">Desulfurispira natronophila</name>
    <dbReference type="NCBI Taxonomy" id="682562"/>
    <lineage>
        <taxon>Bacteria</taxon>
        <taxon>Pseudomonadati</taxon>
        <taxon>Chrysiogenota</taxon>
        <taxon>Chrysiogenia</taxon>
        <taxon>Chrysiogenales</taxon>
        <taxon>Chrysiogenaceae</taxon>
        <taxon>Desulfurispira</taxon>
    </lineage>
</organism>